<protein>
    <submittedName>
        <fullName evidence="1">Uncharacterized protein</fullName>
    </submittedName>
</protein>
<gene>
    <name evidence="1" type="ORF">CYMTET_50904</name>
</gene>
<reference evidence="1 2" key="1">
    <citation type="journal article" date="2015" name="Genome Biol. Evol.">
        <title>Comparative Genomics of a Bacterivorous Green Alga Reveals Evolutionary Causalities and Consequences of Phago-Mixotrophic Mode of Nutrition.</title>
        <authorList>
            <person name="Burns J.A."/>
            <person name="Paasch A."/>
            <person name="Narechania A."/>
            <person name="Kim E."/>
        </authorList>
    </citation>
    <scope>NUCLEOTIDE SEQUENCE [LARGE SCALE GENOMIC DNA]</scope>
    <source>
        <strain evidence="1 2">PLY_AMNH</strain>
    </source>
</reference>
<evidence type="ECO:0000313" key="1">
    <source>
        <dbReference type="EMBL" id="KAK3239147.1"/>
    </source>
</evidence>
<keyword evidence="2" id="KW-1185">Reference proteome</keyword>
<dbReference type="EMBL" id="LGRX02034013">
    <property type="protein sequence ID" value="KAK3239147.1"/>
    <property type="molecule type" value="Genomic_DNA"/>
</dbReference>
<feature type="non-terminal residue" evidence="1">
    <location>
        <position position="1"/>
    </location>
</feature>
<accession>A0AAE0BMC4</accession>
<evidence type="ECO:0000313" key="2">
    <source>
        <dbReference type="Proteomes" id="UP001190700"/>
    </source>
</evidence>
<dbReference type="AlphaFoldDB" id="A0AAE0BMC4"/>
<dbReference type="Proteomes" id="UP001190700">
    <property type="component" value="Unassembled WGS sequence"/>
</dbReference>
<sequence length="88" mass="9307">LRGGRIGAVCSGVLYGHGGHLERRWAGDATIWRAASCTKVSGACDGRARPEPDKRMAWGNSIVASILCCGYPRGNLLIRKCSSSSITS</sequence>
<organism evidence="1 2">
    <name type="scientific">Cymbomonas tetramitiformis</name>
    <dbReference type="NCBI Taxonomy" id="36881"/>
    <lineage>
        <taxon>Eukaryota</taxon>
        <taxon>Viridiplantae</taxon>
        <taxon>Chlorophyta</taxon>
        <taxon>Pyramimonadophyceae</taxon>
        <taxon>Pyramimonadales</taxon>
        <taxon>Pyramimonadaceae</taxon>
        <taxon>Cymbomonas</taxon>
    </lineage>
</organism>
<comment type="caution">
    <text evidence="1">The sequence shown here is derived from an EMBL/GenBank/DDBJ whole genome shotgun (WGS) entry which is preliminary data.</text>
</comment>
<proteinExistence type="predicted"/>
<name>A0AAE0BMC4_9CHLO</name>